<organism evidence="15 16">
    <name type="scientific">Cladosporium halotolerans</name>
    <dbReference type="NCBI Taxonomy" id="1052096"/>
    <lineage>
        <taxon>Eukaryota</taxon>
        <taxon>Fungi</taxon>
        <taxon>Dikarya</taxon>
        <taxon>Ascomycota</taxon>
        <taxon>Pezizomycotina</taxon>
        <taxon>Dothideomycetes</taxon>
        <taxon>Dothideomycetidae</taxon>
        <taxon>Cladosporiales</taxon>
        <taxon>Cladosporiaceae</taxon>
        <taxon>Cladosporium</taxon>
    </lineage>
</organism>
<evidence type="ECO:0000256" key="7">
    <source>
        <dbReference type="ARBA" id="ARBA00022824"/>
    </source>
</evidence>
<evidence type="ECO:0000259" key="11">
    <source>
        <dbReference type="Pfam" id="PF18401"/>
    </source>
</evidence>
<dbReference type="GO" id="GO:0005788">
    <property type="term" value="C:endoplasmic reticulum lumen"/>
    <property type="evidence" value="ECO:0007669"/>
    <property type="project" value="UniProtKB-SubCell"/>
</dbReference>
<evidence type="ECO:0000256" key="6">
    <source>
        <dbReference type="ARBA" id="ARBA00022729"/>
    </source>
</evidence>
<dbReference type="Proteomes" id="UP000803884">
    <property type="component" value="Unassembled WGS sequence"/>
</dbReference>
<sequence length="1545" mass="172028">MAKHSVRLASAAAIVLGLALGINAVPSVNVALKTSFGSPPYLVELLETAAEENATAYFPLLDRIAEGYFDAAQTDQDLYTSFRKLLQDEGHLSRAEDLSSFDLALSMHSAAPRLEAHFQYYNTAIQPTLEQDKDEGCESWVHVPWIGQRYCSPDLSQSSARVLGKPSTEVPALPFDRTLGCTTCGKHSVLYADITSPSFREFHKTVSMTAKDDRSSYRVRYKPNEEASPQPLLVSGYGVEMALKRTDYIVIDDRKQDDGADDGVVKPEDATLSEEEVSDLRPLSASELRRLGIKAASFVLANDAPFDTLVKLSQDFPKHSSAIAATNISQEFLNEHHDNRDILLSPGFNVLWINGVQIMGRDVDAYTLLEHLRRERKTINSVRELGLSGPQAVQLLSHEAITASQVDQEPQRYDWRDEHEGGNVIMWLNDVEKDKRYSSWPSSLAAFLQRTYPGQLPNVRRDLHNLVFPIDFSKRDDVLLVTEGLQSYVKRLIPIRFGLVPTGKSAAAARQARIVYHLLDSYGLAAVLNYLEKSVEGAGKKYGEPEEQYFLGAIAERKLRRDRSLLPMQEVMDTSDLESRLSSASAYLSRLGAQGADAPIFINGIAIQKSDEWLPLMSQRVGMDVRTTQNAIFDQEVAEEDWLPLRFLEKASLRRNPQVVPEDDKNARHINVGDHPLEQLPSMPAANDSVEDNLVHLTVAADLNSESGLELLMETLLFQDDHAANGIEVAVLHVSTGNSDQAPTPLSAKVDSHSLQDILSQYHKLVNEQYGENATPDFAHRQDIYRSIHQTLLDKCSSDRSSCEHGSFWTPFAGIAPAAGLVPGQKGLLFNGRIVGPMESSSSISSDDLDALLAYERKQRLSPAALAIKSMGLESKSSTPLSFARISNLIALSLVSDIPEGIFEAAPTIRTAIFDKWSSSHTAIKVGDRDTAAIQIVASIDPTSELAQRWIPIIKALSELDGVHTCMYLNPKERLDELPIKRFYRYVLDSKPTFDQNGSLQGRSAHFASLPAEALLNMGMDLPPSWLVAPSESIYDLDNIKLSAVKGETEIEATYELEHILIEGHSREAGSGPPPRGAQLVLGTELDPHFADTIIMANLGYFQFKANPGIYTLALQKGRSEDIFHIESAGTNGYDPVVSDENSEIALMSFRGATLFPRLARKPGMEDEDVLEASKTAVESLADQADKLLAQAGVTGAQASKYLSKATKIGSSLLPGSSKSASGHADINIFSVASGHLYERMLNIMMVSVMKHTKHTVKFWFVEQFLSPSFKAFLPALAKEYGFQYEMVTYKWPHWLRGQKEKQREIWGYKILFLDVLFPLDLDKVIFVDADQIVRTDMHSLVQHDLQGAPYGFTPMCDSRTEMEGFRFWKQGYWKSFLRGKPYHISALYVVDLKKFRQIAAGDRLRQQYHQLSADPNSLSNLDQDLPNHMQMALPIHSLPQEWLWCETWCSDEALREAKTIDLCNNPQTKEPKLDRARRQVPEWTVYDDEIAAVARKVKEADAQGKPVAGDAGDAGVQGREEESIQERLQREDAEKEKSKGHDEL</sequence>
<dbReference type="InterPro" id="IPR040693">
    <property type="entry name" value="UGGT_TRXL_1"/>
</dbReference>
<dbReference type="InterPro" id="IPR040497">
    <property type="entry name" value="Glyco_transf_24"/>
</dbReference>
<comment type="similarity">
    <text evidence="4">Belongs to the glycosyltransferase 8 family.</text>
</comment>
<evidence type="ECO:0000256" key="1">
    <source>
        <dbReference type="ARBA" id="ARBA00001913"/>
    </source>
</evidence>
<evidence type="ECO:0000256" key="4">
    <source>
        <dbReference type="ARBA" id="ARBA00006351"/>
    </source>
</evidence>
<feature type="domain" description="UGGT thioredoxin-like" evidence="10">
    <location>
        <begin position="38"/>
        <end position="227"/>
    </location>
</feature>
<dbReference type="GO" id="GO:0018279">
    <property type="term" value="P:protein N-linked glycosylation via asparagine"/>
    <property type="evidence" value="ECO:0007669"/>
    <property type="project" value="TreeGrafter"/>
</dbReference>
<feature type="compositionally biased region" description="Basic and acidic residues" evidence="9">
    <location>
        <begin position="1519"/>
        <end position="1545"/>
    </location>
</feature>
<keyword evidence="7" id="KW-0256">Endoplasmic reticulum</keyword>
<name>A0AB34KZ79_9PEZI</name>
<reference evidence="15 16" key="1">
    <citation type="journal article" date="2020" name="Microbiol. Resour. Announc.">
        <title>Draft Genome Sequence of a Cladosporium Species Isolated from the Mesophotic Ascidian Didemnum maculosum.</title>
        <authorList>
            <person name="Gioti A."/>
            <person name="Siaperas R."/>
            <person name="Nikolaivits E."/>
            <person name="Le Goff G."/>
            <person name="Ouazzani J."/>
            <person name="Kotoulas G."/>
            <person name="Topakas E."/>
        </authorList>
    </citation>
    <scope>NUCLEOTIDE SEQUENCE [LARGE SCALE GENOMIC DNA]</scope>
    <source>
        <strain evidence="15 16">TM138-S3</strain>
    </source>
</reference>
<evidence type="ECO:0000259" key="12">
    <source>
        <dbReference type="Pfam" id="PF18402"/>
    </source>
</evidence>
<evidence type="ECO:0000313" key="16">
    <source>
        <dbReference type="Proteomes" id="UP000803884"/>
    </source>
</evidence>
<accession>A0AB34KZ79</accession>
<evidence type="ECO:0000259" key="10">
    <source>
        <dbReference type="Pfam" id="PF18400"/>
    </source>
</evidence>
<dbReference type="GeneID" id="96002059"/>
<dbReference type="Pfam" id="PF18400">
    <property type="entry name" value="Thioredoxin_12"/>
    <property type="match status" value="1"/>
</dbReference>
<dbReference type="GO" id="GO:0036503">
    <property type="term" value="P:ERAD pathway"/>
    <property type="evidence" value="ECO:0007669"/>
    <property type="project" value="TreeGrafter"/>
</dbReference>
<keyword evidence="16" id="KW-1185">Reference proteome</keyword>
<comment type="caution">
    <text evidence="15">The sequence shown here is derived from an EMBL/GenBank/DDBJ whole genome shotgun (WGS) entry which is preliminary data.</text>
</comment>
<evidence type="ECO:0000256" key="5">
    <source>
        <dbReference type="ARBA" id="ARBA00022679"/>
    </source>
</evidence>
<dbReference type="PANTHER" id="PTHR11226:SF0">
    <property type="entry name" value="UDP-GLUCOSE:GLYCOPROTEIN GLUCOSYLTRANSFERASE"/>
    <property type="match status" value="1"/>
</dbReference>
<evidence type="ECO:0008006" key="17">
    <source>
        <dbReference type="Google" id="ProtNLM"/>
    </source>
</evidence>
<dbReference type="PANTHER" id="PTHR11226">
    <property type="entry name" value="UDP-GLUCOSE GLYCOPROTEIN:GLUCOSYLTRANSFERASE"/>
    <property type="match status" value="1"/>
</dbReference>
<dbReference type="Gene3D" id="3.90.550.10">
    <property type="entry name" value="Spore Coat Polysaccharide Biosynthesis Protein SpsA, Chain A"/>
    <property type="match status" value="1"/>
</dbReference>
<comment type="cofactor">
    <cofactor evidence="1">
        <name>Ca(2+)</name>
        <dbReference type="ChEBI" id="CHEBI:29108"/>
    </cofactor>
</comment>
<dbReference type="Pfam" id="PF18403">
    <property type="entry name" value="Thioredoxin_15"/>
    <property type="match status" value="1"/>
</dbReference>
<feature type="domain" description="Glucosyltransferase 24 catalytic" evidence="14">
    <location>
        <begin position="1227"/>
        <end position="1493"/>
    </location>
</feature>
<evidence type="ECO:0000259" key="14">
    <source>
        <dbReference type="Pfam" id="PF18404"/>
    </source>
</evidence>
<evidence type="ECO:0000259" key="13">
    <source>
        <dbReference type="Pfam" id="PF18403"/>
    </source>
</evidence>
<dbReference type="InterPro" id="IPR040692">
    <property type="entry name" value="UGGT_TRXL_3"/>
</dbReference>
<keyword evidence="6" id="KW-0732">Signal</keyword>
<feature type="domain" description="UGGT thioredoxin-like" evidence="12">
    <location>
        <begin position="413"/>
        <end position="659"/>
    </location>
</feature>
<comment type="pathway">
    <text evidence="3">Protein modification; protein glycosylation.</text>
</comment>
<evidence type="ECO:0000256" key="9">
    <source>
        <dbReference type="SAM" id="MobiDB-lite"/>
    </source>
</evidence>
<evidence type="ECO:0000256" key="2">
    <source>
        <dbReference type="ARBA" id="ARBA00004319"/>
    </source>
</evidence>
<dbReference type="EMBL" id="JAAQHG020000002">
    <property type="protein sequence ID" value="KAL1590334.1"/>
    <property type="molecule type" value="Genomic_DNA"/>
</dbReference>
<evidence type="ECO:0000256" key="3">
    <source>
        <dbReference type="ARBA" id="ARBA00004922"/>
    </source>
</evidence>
<gene>
    <name evidence="15" type="ORF">WHR41_00615</name>
</gene>
<feature type="domain" description="UGGT thioredoxin-like" evidence="11">
    <location>
        <begin position="276"/>
        <end position="407"/>
    </location>
</feature>
<dbReference type="GO" id="GO:0003980">
    <property type="term" value="F:UDP-glucose:glycoprotein glucosyltransferase activity"/>
    <property type="evidence" value="ECO:0007669"/>
    <property type="project" value="InterPro"/>
</dbReference>
<dbReference type="InterPro" id="IPR040694">
    <property type="entry name" value="UGGT_TRXL_2"/>
</dbReference>
<protein>
    <recommendedName>
        <fullName evidence="17">UDP-glucose:glycoprotein glucosyltransferase</fullName>
    </recommendedName>
</protein>
<dbReference type="Pfam" id="PF06427">
    <property type="entry name" value="UDP-g_GGTase"/>
    <property type="match status" value="1"/>
</dbReference>
<dbReference type="RefSeq" id="XP_069233439.1">
    <property type="nucleotide sequence ID" value="XM_069369221.1"/>
</dbReference>
<feature type="compositionally biased region" description="Low complexity" evidence="9">
    <location>
        <begin position="1508"/>
        <end position="1517"/>
    </location>
</feature>
<feature type="region of interest" description="Disordered" evidence="9">
    <location>
        <begin position="1499"/>
        <end position="1545"/>
    </location>
</feature>
<dbReference type="InterPro" id="IPR040525">
    <property type="entry name" value="UGGT_TRXL_4"/>
</dbReference>
<proteinExistence type="inferred from homology"/>
<evidence type="ECO:0000313" key="15">
    <source>
        <dbReference type="EMBL" id="KAL1590334.1"/>
    </source>
</evidence>
<evidence type="ECO:0000256" key="8">
    <source>
        <dbReference type="ARBA" id="ARBA00023180"/>
    </source>
</evidence>
<dbReference type="SUPFAM" id="SSF53448">
    <property type="entry name" value="Nucleotide-diphospho-sugar transferases"/>
    <property type="match status" value="1"/>
</dbReference>
<dbReference type="CDD" id="cd06432">
    <property type="entry name" value="GT8_HUGT1_C_like"/>
    <property type="match status" value="1"/>
</dbReference>
<keyword evidence="8" id="KW-0325">Glycoprotein</keyword>
<feature type="domain" description="UDP-glucose:glycoprotein glucosyltransferase thioredoxin-like" evidence="13">
    <location>
        <begin position="677"/>
        <end position="891"/>
    </location>
</feature>
<dbReference type="InterPro" id="IPR029044">
    <property type="entry name" value="Nucleotide-diphossugar_trans"/>
</dbReference>
<dbReference type="InterPro" id="IPR009448">
    <property type="entry name" value="UDP-g_GGtrans"/>
</dbReference>
<dbReference type="FunFam" id="3.90.550.10:FF:000065">
    <property type="entry name" value="UDP-glucose:glycoprotein glucosyltransferase, putative"/>
    <property type="match status" value="1"/>
</dbReference>
<dbReference type="Pfam" id="PF18401">
    <property type="entry name" value="Thioredoxin_13"/>
    <property type="match status" value="1"/>
</dbReference>
<dbReference type="Pfam" id="PF18404">
    <property type="entry name" value="Glyco_transf_24"/>
    <property type="match status" value="1"/>
</dbReference>
<comment type="subcellular location">
    <subcellularLocation>
        <location evidence="2">Endoplasmic reticulum lumen</location>
    </subcellularLocation>
</comment>
<dbReference type="Pfam" id="PF18402">
    <property type="entry name" value="Thioredoxin_14"/>
    <property type="match status" value="1"/>
</dbReference>
<dbReference type="GO" id="GO:0051082">
    <property type="term" value="F:unfolded protein binding"/>
    <property type="evidence" value="ECO:0007669"/>
    <property type="project" value="TreeGrafter"/>
</dbReference>
<keyword evidence="5" id="KW-0808">Transferase</keyword>